<name>A0ACC3YC58_COLTU</name>
<proteinExistence type="predicted"/>
<comment type="caution">
    <text evidence="1">The sequence shown here is derived from an EMBL/GenBank/DDBJ whole genome shotgun (WGS) entry which is preliminary data.</text>
</comment>
<keyword evidence="2" id="KW-1185">Reference proteome</keyword>
<dbReference type="EMBL" id="VUJX02000017">
    <property type="protein sequence ID" value="KAL0929395.1"/>
    <property type="molecule type" value="Genomic_DNA"/>
</dbReference>
<dbReference type="Proteomes" id="UP000805649">
    <property type="component" value="Unassembled WGS sequence"/>
</dbReference>
<gene>
    <name evidence="1" type="ORF">CTRU02_215561</name>
</gene>
<evidence type="ECO:0000313" key="1">
    <source>
        <dbReference type="EMBL" id="KAL0929395.1"/>
    </source>
</evidence>
<accession>A0ACC3YC58</accession>
<reference evidence="1 2" key="1">
    <citation type="journal article" date="2020" name="Phytopathology">
        <title>Genome Sequence Resources of Colletotrichum truncatum, C. plurivorum, C. musicola, and C. sojae: Four Species Pathogenic to Soybean (Glycine max).</title>
        <authorList>
            <person name="Rogerio F."/>
            <person name="Boufleur T.R."/>
            <person name="Ciampi-Guillardi M."/>
            <person name="Sukno S.A."/>
            <person name="Thon M.R."/>
            <person name="Massola Junior N.S."/>
            <person name="Baroncelli R."/>
        </authorList>
    </citation>
    <scope>NUCLEOTIDE SEQUENCE [LARGE SCALE GENOMIC DNA]</scope>
    <source>
        <strain evidence="1 2">CMES1059</strain>
    </source>
</reference>
<protein>
    <submittedName>
        <fullName evidence="1">A-pheromone processing metallopeptidase ste23</fullName>
    </submittedName>
</protein>
<sequence length="317" mass="36893">MKPQAVKDQVMGLLKRTKSTTAMFANAHVSYNTTWLNSEHYYVVEESLAELPNITAEDVRQFKKQMLSQMHIETFVHGNLHKEDALKMTDMIETILKRRVLPRPHWPIIRSLVIPPGSNYVYKKTLKDPANVNHCVEVCLYVGDKVDRLVRAKTKLFDQMSDEPAFDQLRNKEQLGYVVFSGVRGFTTIYGFNFIIQSERTYLESRIEAFLNLFSNNLDSMSESEFKGHKRSLINELLEKFENLDEESESHWHQIVSGYYDFEQVQKDAEHIRALTSEVNNLAPVGPLDYLPTLTMFRLLKAEHWRLNGALFIFLVR</sequence>
<organism evidence="1 2">
    <name type="scientific">Colletotrichum truncatum</name>
    <name type="common">Anthracnose fungus</name>
    <name type="synonym">Colletotrichum capsici</name>
    <dbReference type="NCBI Taxonomy" id="5467"/>
    <lineage>
        <taxon>Eukaryota</taxon>
        <taxon>Fungi</taxon>
        <taxon>Dikarya</taxon>
        <taxon>Ascomycota</taxon>
        <taxon>Pezizomycotina</taxon>
        <taxon>Sordariomycetes</taxon>
        <taxon>Hypocreomycetidae</taxon>
        <taxon>Glomerellales</taxon>
        <taxon>Glomerellaceae</taxon>
        <taxon>Colletotrichum</taxon>
        <taxon>Colletotrichum truncatum species complex</taxon>
    </lineage>
</organism>
<evidence type="ECO:0000313" key="2">
    <source>
        <dbReference type="Proteomes" id="UP000805649"/>
    </source>
</evidence>